<dbReference type="GO" id="GO:0006952">
    <property type="term" value="P:defense response"/>
    <property type="evidence" value="ECO:0007669"/>
    <property type="project" value="InterPro"/>
</dbReference>
<feature type="domain" description="Knottins-like" evidence="4">
    <location>
        <begin position="32"/>
        <end position="80"/>
    </location>
</feature>
<feature type="chain" id="PRO_5042178471" description="Knottins-like domain-containing protein" evidence="3">
    <location>
        <begin position="32"/>
        <end position="136"/>
    </location>
</feature>
<dbReference type="AlphaFoldDB" id="A0AAD4S5Z2"/>
<dbReference type="InterPro" id="IPR036574">
    <property type="entry name" value="Scorpion_toxin-like_sf"/>
</dbReference>
<dbReference type="PROSITE" id="PS00940">
    <property type="entry name" value="GAMMA_THIONIN"/>
    <property type="match status" value="2"/>
</dbReference>
<dbReference type="EMBL" id="JAJJMB010014022">
    <property type="protein sequence ID" value="KAI3863913.1"/>
    <property type="molecule type" value="Genomic_DNA"/>
</dbReference>
<comment type="caution">
    <text evidence="5">The sequence shown here is derived from an EMBL/GenBank/DDBJ whole genome shotgun (WGS) entry which is preliminary data.</text>
</comment>
<dbReference type="SUPFAM" id="SSF57095">
    <property type="entry name" value="Scorpion toxin-like"/>
    <property type="match status" value="2"/>
</dbReference>
<keyword evidence="6" id="KW-1185">Reference proteome</keyword>
<sequence length="136" mass="15122">MAFMVMKSASFLALVVFVFAVISTTTTPVEGICERASQTWSGSCRNTGGCNNQCKTWEKARNGACHTRNGKKMCFCYFNTCSAARLCERASQTWSGSCRNTQGCDRQCKNWEDAAHGACHTRNGKKMCFCYFGRNC</sequence>
<dbReference type="Pfam" id="PF00304">
    <property type="entry name" value="Gamma-thionin"/>
    <property type="match status" value="2"/>
</dbReference>
<dbReference type="PANTHER" id="PTHR33147:SF98">
    <property type="entry name" value="GAMMA-THIONIN-RELATED"/>
    <property type="match status" value="1"/>
</dbReference>
<dbReference type="InterPro" id="IPR003614">
    <property type="entry name" value="Knottins"/>
</dbReference>
<dbReference type="SMART" id="SM00505">
    <property type="entry name" value="Knot1"/>
    <property type="match status" value="2"/>
</dbReference>
<dbReference type="Proteomes" id="UP001202328">
    <property type="component" value="Unassembled WGS sequence"/>
</dbReference>
<keyword evidence="1 3" id="KW-0732">Signal</keyword>
<evidence type="ECO:0000313" key="5">
    <source>
        <dbReference type="EMBL" id="KAI3863913.1"/>
    </source>
</evidence>
<feature type="domain" description="Knottins-like" evidence="4">
    <location>
        <begin position="86"/>
        <end position="134"/>
    </location>
</feature>
<evidence type="ECO:0000256" key="2">
    <source>
        <dbReference type="ARBA" id="ARBA00023157"/>
    </source>
</evidence>
<dbReference type="InterPro" id="IPR008176">
    <property type="entry name" value="Defensin_plant"/>
</dbReference>
<evidence type="ECO:0000256" key="1">
    <source>
        <dbReference type="ARBA" id="ARBA00022729"/>
    </source>
</evidence>
<feature type="signal peptide" evidence="3">
    <location>
        <begin position="1"/>
        <end position="31"/>
    </location>
</feature>
<organism evidence="5 6">
    <name type="scientific">Papaver atlanticum</name>
    <dbReference type="NCBI Taxonomy" id="357466"/>
    <lineage>
        <taxon>Eukaryota</taxon>
        <taxon>Viridiplantae</taxon>
        <taxon>Streptophyta</taxon>
        <taxon>Embryophyta</taxon>
        <taxon>Tracheophyta</taxon>
        <taxon>Spermatophyta</taxon>
        <taxon>Magnoliopsida</taxon>
        <taxon>Ranunculales</taxon>
        <taxon>Papaveraceae</taxon>
        <taxon>Papaveroideae</taxon>
        <taxon>Papaver</taxon>
    </lineage>
</organism>
<protein>
    <recommendedName>
        <fullName evidence="4">Knottins-like domain-containing protein</fullName>
    </recommendedName>
</protein>
<reference evidence="5" key="1">
    <citation type="submission" date="2022-04" db="EMBL/GenBank/DDBJ databases">
        <title>A functionally conserved STORR gene fusion in Papaver species that diverged 16.8 million years ago.</title>
        <authorList>
            <person name="Catania T."/>
        </authorList>
    </citation>
    <scope>NUCLEOTIDE SEQUENCE</scope>
    <source>
        <strain evidence="5">S-188037</strain>
    </source>
</reference>
<evidence type="ECO:0000256" key="3">
    <source>
        <dbReference type="SAM" id="SignalP"/>
    </source>
</evidence>
<evidence type="ECO:0000313" key="6">
    <source>
        <dbReference type="Proteomes" id="UP001202328"/>
    </source>
</evidence>
<dbReference type="Gene3D" id="3.30.30.10">
    <property type="entry name" value="Knottin, scorpion toxin-like"/>
    <property type="match status" value="2"/>
</dbReference>
<proteinExistence type="predicted"/>
<name>A0AAD4S5Z2_9MAGN</name>
<dbReference type="PANTHER" id="PTHR33147">
    <property type="entry name" value="DEFENSIN-LIKE PROTEIN 1"/>
    <property type="match status" value="1"/>
</dbReference>
<keyword evidence="2" id="KW-1015">Disulfide bond</keyword>
<evidence type="ECO:0000259" key="4">
    <source>
        <dbReference type="SMART" id="SM00505"/>
    </source>
</evidence>
<gene>
    <name evidence="5" type="ORF">MKW98_031505</name>
</gene>
<accession>A0AAD4S5Z2</accession>